<evidence type="ECO:0000313" key="2">
    <source>
        <dbReference type="EMBL" id="WOE75336.1"/>
    </source>
</evidence>
<evidence type="ECO:0000313" key="3">
    <source>
        <dbReference type="Proteomes" id="UP001302429"/>
    </source>
</evidence>
<feature type="transmembrane region" description="Helical" evidence="1">
    <location>
        <begin position="12"/>
        <end position="30"/>
    </location>
</feature>
<dbReference type="Pfam" id="PF05545">
    <property type="entry name" value="FixQ"/>
    <property type="match status" value="1"/>
</dbReference>
<evidence type="ECO:0000256" key="1">
    <source>
        <dbReference type="SAM" id="Phobius"/>
    </source>
</evidence>
<dbReference type="RefSeq" id="WP_317082150.1">
    <property type="nucleotide sequence ID" value="NZ_CP136594.1"/>
</dbReference>
<organism evidence="2 3">
    <name type="scientific">Alterisphingorhabdus coralli</name>
    <dbReference type="NCBI Taxonomy" id="3071408"/>
    <lineage>
        <taxon>Bacteria</taxon>
        <taxon>Pseudomonadati</taxon>
        <taxon>Pseudomonadota</taxon>
        <taxon>Alphaproteobacteria</taxon>
        <taxon>Sphingomonadales</taxon>
        <taxon>Sphingomonadaceae</taxon>
        <taxon>Alterisphingorhabdus (ex Yan et al. 2024)</taxon>
    </lineage>
</organism>
<dbReference type="InterPro" id="IPR008621">
    <property type="entry name" value="Cbb3-typ_cyt_oxidase_comp"/>
</dbReference>
<keyword evidence="1" id="KW-0472">Membrane</keyword>
<accession>A0AA97F8A5</accession>
<reference evidence="2 3" key="1">
    <citation type="submission" date="2023-10" db="EMBL/GenBank/DDBJ databases">
        <title>Complete genome sequence of a Sphingomonadaceae bacterium.</title>
        <authorList>
            <person name="Yan C."/>
        </authorList>
    </citation>
    <scope>NUCLEOTIDE SEQUENCE [LARGE SCALE GENOMIC DNA]</scope>
    <source>
        <strain evidence="2 3">SCSIO 66989</strain>
    </source>
</reference>
<dbReference type="Proteomes" id="UP001302429">
    <property type="component" value="Chromosome"/>
</dbReference>
<dbReference type="AlphaFoldDB" id="A0AA97F8A5"/>
<name>A0AA97F8A5_9SPHN</name>
<keyword evidence="3" id="KW-1185">Reference proteome</keyword>
<dbReference type="EMBL" id="CP136594">
    <property type="protein sequence ID" value="WOE75336.1"/>
    <property type="molecule type" value="Genomic_DNA"/>
</dbReference>
<dbReference type="CDD" id="cd01324">
    <property type="entry name" value="cbb3_Oxidase_CcoQ"/>
    <property type="match status" value="1"/>
</dbReference>
<gene>
    <name evidence="2" type="ORF">RB602_01070</name>
</gene>
<dbReference type="KEGG" id="acoa:RB602_01070"/>
<keyword evidence="1" id="KW-1133">Transmembrane helix</keyword>
<sequence>MSYEALRQFADSWGLLFMTLLWIGFALWLFRPGGAQRSEEAANMIFAEEEPQNREKDNG</sequence>
<protein>
    <submittedName>
        <fullName evidence="2">Cbb3-type cytochrome c oxidase subunit 3</fullName>
    </submittedName>
</protein>
<keyword evidence="1" id="KW-0812">Transmembrane</keyword>
<proteinExistence type="predicted"/>